<keyword evidence="1" id="KW-0812">Transmembrane</keyword>
<accession>A0A2P2K948</accession>
<evidence type="ECO:0000313" key="2">
    <source>
        <dbReference type="EMBL" id="MBX02207.1"/>
    </source>
</evidence>
<proteinExistence type="predicted"/>
<keyword evidence="1" id="KW-1133">Transmembrane helix</keyword>
<evidence type="ECO:0000256" key="1">
    <source>
        <dbReference type="SAM" id="Phobius"/>
    </source>
</evidence>
<organism evidence="2">
    <name type="scientific">Rhizophora mucronata</name>
    <name type="common">Asiatic mangrove</name>
    <dbReference type="NCBI Taxonomy" id="61149"/>
    <lineage>
        <taxon>Eukaryota</taxon>
        <taxon>Viridiplantae</taxon>
        <taxon>Streptophyta</taxon>
        <taxon>Embryophyta</taxon>
        <taxon>Tracheophyta</taxon>
        <taxon>Spermatophyta</taxon>
        <taxon>Magnoliopsida</taxon>
        <taxon>eudicotyledons</taxon>
        <taxon>Gunneridae</taxon>
        <taxon>Pentapetalae</taxon>
        <taxon>rosids</taxon>
        <taxon>fabids</taxon>
        <taxon>Malpighiales</taxon>
        <taxon>Rhizophoraceae</taxon>
        <taxon>Rhizophora</taxon>
    </lineage>
</organism>
<feature type="transmembrane region" description="Helical" evidence="1">
    <location>
        <begin position="37"/>
        <end position="60"/>
    </location>
</feature>
<reference evidence="2" key="1">
    <citation type="submission" date="2018-02" db="EMBL/GenBank/DDBJ databases">
        <title>Rhizophora mucronata_Transcriptome.</title>
        <authorList>
            <person name="Meera S.P."/>
            <person name="Sreeshan A."/>
            <person name="Augustine A."/>
        </authorList>
    </citation>
    <scope>NUCLEOTIDE SEQUENCE</scope>
    <source>
        <tissue evidence="2">Leaf</tissue>
    </source>
</reference>
<protein>
    <submittedName>
        <fullName evidence="2">Uncharacterized protein</fullName>
    </submittedName>
</protein>
<sequence length="105" mass="11628">MILSKAAFGFSRINRALYDQAGSLSLSLSLRYEMKLLSDYGACFLFFSVPLLCCLLFLSLPSFLSLPKRSGIEYYDEGRQGAADGYRYNDTGSSRGVWVRAAAVC</sequence>
<keyword evidence="1" id="KW-0472">Membrane</keyword>
<dbReference type="AlphaFoldDB" id="A0A2P2K948"/>
<name>A0A2P2K948_RHIMU</name>
<dbReference type="EMBL" id="GGEC01021723">
    <property type="protein sequence ID" value="MBX02207.1"/>
    <property type="molecule type" value="Transcribed_RNA"/>
</dbReference>